<dbReference type="KEGG" id="mcn:Mcup_0971"/>
<dbReference type="PANTHER" id="PTHR31616">
    <property type="entry name" value="TREHALASE"/>
    <property type="match status" value="1"/>
</dbReference>
<name>F4G2M8_METCR</name>
<evidence type="ECO:0000313" key="2">
    <source>
        <dbReference type="EMBL" id="AEB95076.1"/>
    </source>
</evidence>
<gene>
    <name evidence="2" type="ordered locus">Mcup_0971</name>
</gene>
<reference evidence="2 3" key="1">
    <citation type="journal article" date="2011" name="J. Bacteriol.">
        <title>Complete genome sequence of Metallosphaera cuprina, a metal sulfide-oxidizing archaeon from a hot spring.</title>
        <authorList>
            <person name="Liu L.J."/>
            <person name="You X.Y."/>
            <person name="Zheng H."/>
            <person name="Wang S."/>
            <person name="Jiang C.Y."/>
            <person name="Liu S.J."/>
        </authorList>
    </citation>
    <scope>NUCLEOTIDE SEQUENCE [LARGE SCALE GENOMIC DNA]</scope>
    <source>
        <strain evidence="2 3">Ar-4</strain>
    </source>
</reference>
<sequence length="594" mass="68457">MTRHIILGNGKLTALFDSSYLMRELYYPLSVDNHLHAGRMGFLTKSGFHWLHDLSPSISYETDTLISKATVELDGEKINVRDTIDLAYPILVRKVNLREGRLFFAWDLHINGTEYGDTALYDPSTRSIIHYKRDRWFLFSCGVRPYQYATGYKETGNLVGTWKDCEDGELSNNPIAQGNVDSAVSYEVNESLTCWLVAGRSYKDVVKLNEYVQERDPNKIMDRTSNYWKAWLTKAKHQEIKRSLLIIASHWQDNGAIPASLDTDIMRFNRDTYNYVWPRDAAFTVVAMALTGYEDLSKKFFNFAKPLLFRGFMFQKYTIDGYWGSTWHPWTEKYLPIQEDETALMIYALWVHFSVFKDVDFIKDLYRPGIKAAADFLCSYLNEDGVHVLPSYDLWEERFGVHFFTTAAVIAGLTSASRFASFFGEDSLALKYESVAESLKKGLDQMWVGDHFARSVMNGKVDPTVDSSTVIGSLLAYPISDPKVRINRETVERKLTVNGGIARYESDYYLKEDERPNAWFITTLWVAQELIAEGRIEEAKKYIEWVERNSLKTGVIPEQITPSGNYPSVSPLVWSHAELIRTYYYLKNGFKNYL</sequence>
<evidence type="ECO:0000259" key="1">
    <source>
        <dbReference type="Pfam" id="PF00723"/>
    </source>
</evidence>
<accession>F4G2M8</accession>
<feature type="domain" description="GH15-like" evidence="1">
    <location>
        <begin position="254"/>
        <end position="533"/>
    </location>
</feature>
<organism evidence="2 3">
    <name type="scientific">Metallosphaera cuprina (strain Ar-4)</name>
    <dbReference type="NCBI Taxonomy" id="1006006"/>
    <lineage>
        <taxon>Archaea</taxon>
        <taxon>Thermoproteota</taxon>
        <taxon>Thermoprotei</taxon>
        <taxon>Sulfolobales</taxon>
        <taxon>Sulfolobaceae</taxon>
        <taxon>Metallosphaera</taxon>
    </lineage>
</organism>
<dbReference type="Pfam" id="PF00723">
    <property type="entry name" value="Glyco_hydro_15"/>
    <property type="match status" value="1"/>
</dbReference>
<dbReference type="eggNOG" id="arCOG03285">
    <property type="taxonomic scope" value="Archaea"/>
</dbReference>
<dbReference type="GO" id="GO:0005975">
    <property type="term" value="P:carbohydrate metabolic process"/>
    <property type="evidence" value="ECO:0007669"/>
    <property type="project" value="InterPro"/>
</dbReference>
<dbReference type="EMBL" id="CP002656">
    <property type="protein sequence ID" value="AEB95076.1"/>
    <property type="molecule type" value="Genomic_DNA"/>
</dbReference>
<dbReference type="Proteomes" id="UP000007812">
    <property type="component" value="Chromosome"/>
</dbReference>
<dbReference type="OrthoDB" id="36362at2157"/>
<dbReference type="HOGENOM" id="CLU_028187_0_0_2"/>
<keyword evidence="3" id="KW-1185">Reference proteome</keyword>
<protein>
    <submittedName>
        <fullName evidence="2">Glycoside hydrolase 15-related protein</fullName>
    </submittedName>
</protein>
<dbReference type="GO" id="GO:0004553">
    <property type="term" value="F:hydrolase activity, hydrolyzing O-glycosyl compounds"/>
    <property type="evidence" value="ECO:0007669"/>
    <property type="project" value="UniProtKB-ARBA"/>
</dbReference>
<dbReference type="PATRIC" id="fig|1006006.8.peg.964"/>
<dbReference type="GeneID" id="10493162"/>
<dbReference type="PANTHER" id="PTHR31616:SF13">
    <property type="entry name" value="GLUCAN 1,4-ALPHA-GLUCOSIDASE"/>
    <property type="match status" value="1"/>
</dbReference>
<evidence type="ECO:0000313" key="3">
    <source>
        <dbReference type="Proteomes" id="UP000007812"/>
    </source>
</evidence>
<dbReference type="InterPro" id="IPR012341">
    <property type="entry name" value="6hp_glycosidase-like_sf"/>
</dbReference>
<proteinExistence type="predicted"/>
<dbReference type="RefSeq" id="WP_013737574.1">
    <property type="nucleotide sequence ID" value="NC_015435.1"/>
</dbReference>
<keyword evidence="2" id="KW-0378">Hydrolase</keyword>
<dbReference type="SUPFAM" id="SSF48208">
    <property type="entry name" value="Six-hairpin glycosidases"/>
    <property type="match status" value="1"/>
</dbReference>
<dbReference type="AlphaFoldDB" id="F4G2M8"/>
<dbReference type="InterPro" id="IPR011613">
    <property type="entry name" value="GH15-like"/>
</dbReference>
<dbReference type="InterPro" id="IPR008928">
    <property type="entry name" value="6-hairpin_glycosidase_sf"/>
</dbReference>
<dbReference type="Gene3D" id="1.50.10.10">
    <property type="match status" value="1"/>
</dbReference>
<dbReference type="STRING" id="1006006.Mcup_0971"/>